<dbReference type="PANTHER" id="PTHR37291:SF1">
    <property type="entry name" value="TYPE IV METHYL-DIRECTED RESTRICTION ENZYME ECOKMCRB SUBUNIT"/>
    <property type="match status" value="1"/>
</dbReference>
<dbReference type="Pfam" id="PF07728">
    <property type="entry name" value="AAA_5"/>
    <property type="match status" value="1"/>
</dbReference>
<dbReference type="SUPFAM" id="SSF52540">
    <property type="entry name" value="P-loop containing nucleoside triphosphate hydrolases"/>
    <property type="match status" value="1"/>
</dbReference>
<accession>A0A1M6NW01</accession>
<feature type="domain" description="AAA+ ATPase" evidence="1">
    <location>
        <begin position="448"/>
        <end position="617"/>
    </location>
</feature>
<reference evidence="3" key="1">
    <citation type="submission" date="2016-11" db="EMBL/GenBank/DDBJ databases">
        <authorList>
            <person name="Varghese N."/>
            <person name="Submissions S."/>
        </authorList>
    </citation>
    <scope>NUCLEOTIDE SEQUENCE [LARGE SCALE GENOMIC DNA]</scope>
    <source>
        <strain evidence="3">DSM 16219</strain>
    </source>
</reference>
<evidence type="ECO:0000313" key="2">
    <source>
        <dbReference type="EMBL" id="SHJ99863.1"/>
    </source>
</evidence>
<name>A0A1M6NW01_9BACT</name>
<dbReference type="InterPro" id="IPR052934">
    <property type="entry name" value="Methyl-DNA_Rec/Restrict_Enz"/>
</dbReference>
<dbReference type="InterPro" id="IPR027417">
    <property type="entry name" value="P-loop_NTPase"/>
</dbReference>
<dbReference type="GO" id="GO:0016887">
    <property type="term" value="F:ATP hydrolysis activity"/>
    <property type="evidence" value="ECO:0007669"/>
    <property type="project" value="InterPro"/>
</dbReference>
<dbReference type="Proteomes" id="UP000183994">
    <property type="component" value="Unassembled WGS sequence"/>
</dbReference>
<dbReference type="InterPro" id="IPR011704">
    <property type="entry name" value="ATPase_dyneun-rel_AAA"/>
</dbReference>
<evidence type="ECO:0000313" key="3">
    <source>
        <dbReference type="Proteomes" id="UP000183994"/>
    </source>
</evidence>
<keyword evidence="3" id="KW-1185">Reference proteome</keyword>
<sequence length="710" mass="81871">MYSWIPFYEELAEKLVDYKDRQPKLIEFLKQMKSEGAKIFPLRDKGADGASMNLEEIDPFTFLATANRGITEDNRKAILRRFKEVFQLTAEVPGDFSGVPRVNNLNAWFFAYKYDRKADDIQSLWRLFEILVKERRVDEAHFNRCLEIQKLSISKLSIGLYWFSPIEILPYDSLTQKFLADHGLNQNVDDYASYMAMLEAVKEKFSGPFNEISWEAFQHLGSQHTLHNKLIAGALQEDRNCSYNVWKEKVGDILAPVYNDLAKAIKDAEIPVGKAVKYNRPKKDTAKERQCLYSIKWNFENPTPDLGPNPIQFQIGLGERIQGGDHSIWWGVCWWGKAEYADAVTRFFESLEAESKFINKEGSALFGGTNVWLVQKRYSSEDVASIDHDIKEEIIEDFMNIAQALEDASPPIIVTPPPDPEEYSVETALSELFMDEKTFVEIMSALAYRKNIILQGPPGVGKTFLAKRLAYAMMGKKDNERVEMIQFHQSYAYEDFIQGYRPTDNGGFDLKNGVFHEFVKRAQQDPDHQYFFVIDEINRANLGKVFGELMMLIEADKRGAEYSIPMAYAKNSEERFYIPKNLYLIGTMNTADRSITIVDYALRRRFSFFSLQPEFGGKFKKHLAEFGVSSELIEQLVSRVSELNSFIVADKKNLGPGFEIGHSFFCPLETVADARTWYNRIVRLEIKPQLMEYWFDAPEKAEERADLLYI</sequence>
<protein>
    <submittedName>
        <fullName evidence="2">AAA domain (Dynein-related subfamily)</fullName>
    </submittedName>
</protein>
<proteinExistence type="predicted"/>
<dbReference type="CDD" id="cd00009">
    <property type="entry name" value="AAA"/>
    <property type="match status" value="1"/>
</dbReference>
<gene>
    <name evidence="2" type="ORF">SAMN02745216_02675</name>
</gene>
<dbReference type="PANTHER" id="PTHR37291">
    <property type="entry name" value="5-METHYLCYTOSINE-SPECIFIC RESTRICTION ENZYME B"/>
    <property type="match status" value="1"/>
</dbReference>
<dbReference type="SMART" id="SM00382">
    <property type="entry name" value="AAA"/>
    <property type="match status" value="1"/>
</dbReference>
<dbReference type="InterPro" id="IPR003593">
    <property type="entry name" value="AAA+_ATPase"/>
</dbReference>
<dbReference type="GO" id="GO:0005524">
    <property type="term" value="F:ATP binding"/>
    <property type="evidence" value="ECO:0007669"/>
    <property type="project" value="InterPro"/>
</dbReference>
<dbReference type="EMBL" id="FQZU01000016">
    <property type="protein sequence ID" value="SHJ99863.1"/>
    <property type="molecule type" value="Genomic_DNA"/>
</dbReference>
<dbReference type="OrthoDB" id="9781481at2"/>
<dbReference type="AlphaFoldDB" id="A0A1M6NW01"/>
<dbReference type="STRING" id="1121393.SAMN02745216_02675"/>
<evidence type="ECO:0000259" key="1">
    <source>
        <dbReference type="SMART" id="SM00382"/>
    </source>
</evidence>
<dbReference type="RefSeq" id="WP_073476595.1">
    <property type="nucleotide sequence ID" value="NZ_FQZU01000016.1"/>
</dbReference>
<dbReference type="Gene3D" id="3.40.50.300">
    <property type="entry name" value="P-loop containing nucleotide triphosphate hydrolases"/>
    <property type="match status" value="1"/>
</dbReference>
<organism evidence="2 3">
    <name type="scientific">Desulfatibacillum alkenivorans DSM 16219</name>
    <dbReference type="NCBI Taxonomy" id="1121393"/>
    <lineage>
        <taxon>Bacteria</taxon>
        <taxon>Pseudomonadati</taxon>
        <taxon>Thermodesulfobacteriota</taxon>
        <taxon>Desulfobacteria</taxon>
        <taxon>Desulfobacterales</taxon>
        <taxon>Desulfatibacillaceae</taxon>
        <taxon>Desulfatibacillum</taxon>
    </lineage>
</organism>